<dbReference type="GO" id="GO:0015344">
    <property type="term" value="F:siderophore uptake transmembrane transporter activity"/>
    <property type="evidence" value="ECO:0007669"/>
    <property type="project" value="TreeGrafter"/>
</dbReference>
<keyword evidence="5" id="KW-0472">Membrane</keyword>
<evidence type="ECO:0000256" key="2">
    <source>
        <dbReference type="ARBA" id="ARBA00022448"/>
    </source>
</evidence>
<evidence type="ECO:0000313" key="10">
    <source>
        <dbReference type="EMBL" id="XBH14434.1"/>
    </source>
</evidence>
<evidence type="ECO:0000259" key="8">
    <source>
        <dbReference type="Pfam" id="PF25183"/>
    </source>
</evidence>
<protein>
    <submittedName>
        <fullName evidence="9">TonB-dependent receptor</fullName>
    </submittedName>
</protein>
<dbReference type="Pfam" id="PF13620">
    <property type="entry name" value="CarboxypepD_reg"/>
    <property type="match status" value="1"/>
</dbReference>
<dbReference type="SUPFAM" id="SSF49464">
    <property type="entry name" value="Carboxypeptidase regulatory domain-like"/>
    <property type="match status" value="1"/>
</dbReference>
<dbReference type="SUPFAM" id="SSF56935">
    <property type="entry name" value="Porins"/>
    <property type="match status" value="1"/>
</dbReference>
<dbReference type="GO" id="GO:0009279">
    <property type="term" value="C:cell outer membrane"/>
    <property type="evidence" value="ECO:0007669"/>
    <property type="project" value="UniProtKB-SubCell"/>
</dbReference>
<evidence type="ECO:0000256" key="3">
    <source>
        <dbReference type="ARBA" id="ARBA00022452"/>
    </source>
</evidence>
<evidence type="ECO:0000256" key="7">
    <source>
        <dbReference type="SAM" id="MobiDB-lite"/>
    </source>
</evidence>
<keyword evidence="4" id="KW-0812">Transmembrane</keyword>
<evidence type="ECO:0000313" key="9">
    <source>
        <dbReference type="EMBL" id="XBH11006.1"/>
    </source>
</evidence>
<dbReference type="Pfam" id="PF25183">
    <property type="entry name" value="OMP_b-brl_4"/>
    <property type="match status" value="1"/>
</dbReference>
<dbReference type="InterPro" id="IPR008969">
    <property type="entry name" value="CarboxyPept-like_regulatory"/>
</dbReference>
<evidence type="ECO:0000256" key="5">
    <source>
        <dbReference type="ARBA" id="ARBA00023136"/>
    </source>
</evidence>
<dbReference type="PANTHER" id="PTHR30069">
    <property type="entry name" value="TONB-DEPENDENT OUTER MEMBRANE RECEPTOR"/>
    <property type="match status" value="1"/>
</dbReference>
<proteinExistence type="predicted"/>
<name>A0AAU7D0Y9_9BACT</name>
<dbReference type="InterPro" id="IPR057601">
    <property type="entry name" value="Oar-like_b-barrel"/>
</dbReference>
<gene>
    <name evidence="9" type="ORF">P4G45_04575</name>
    <name evidence="10" type="ORF">P8936_04540</name>
</gene>
<evidence type="ECO:0000256" key="4">
    <source>
        <dbReference type="ARBA" id="ARBA00022692"/>
    </source>
</evidence>
<dbReference type="RefSeq" id="WP_348268493.1">
    <property type="nucleotide sequence ID" value="NZ_CP121194.1"/>
</dbReference>
<dbReference type="KEGG" id="epl:P4G45_04575"/>
<reference evidence="9" key="1">
    <citation type="submission" date="2023-03" db="EMBL/GenBank/DDBJ databases">
        <title>Edaphobacter sp.</title>
        <authorList>
            <person name="Huber K.J."/>
            <person name="Papendorf J."/>
            <person name="Pilke C."/>
            <person name="Bunk B."/>
            <person name="Sproeer C."/>
            <person name="Pester M."/>
        </authorList>
    </citation>
    <scope>NUCLEOTIDE SEQUENCE</scope>
    <source>
        <strain evidence="9">DSM 109919</strain>
        <strain evidence="10">DSM 109920</strain>
    </source>
</reference>
<dbReference type="EMBL" id="CP121194">
    <property type="protein sequence ID" value="XBH11006.1"/>
    <property type="molecule type" value="Genomic_DNA"/>
</dbReference>
<dbReference type="Gene3D" id="2.60.40.1120">
    <property type="entry name" value="Carboxypeptidase-like, regulatory domain"/>
    <property type="match status" value="1"/>
</dbReference>
<dbReference type="InterPro" id="IPR039426">
    <property type="entry name" value="TonB-dep_rcpt-like"/>
</dbReference>
<organism evidence="9">
    <name type="scientific">Edaphobacter paludis</name>
    <dbReference type="NCBI Taxonomy" id="3035702"/>
    <lineage>
        <taxon>Bacteria</taxon>
        <taxon>Pseudomonadati</taxon>
        <taxon>Acidobacteriota</taxon>
        <taxon>Terriglobia</taxon>
        <taxon>Terriglobales</taxon>
        <taxon>Acidobacteriaceae</taxon>
        <taxon>Edaphobacter</taxon>
    </lineage>
</organism>
<feature type="domain" description="TonB-dependent transporter Oar-like beta-barrel" evidence="8">
    <location>
        <begin position="241"/>
        <end position="1119"/>
    </location>
</feature>
<keyword evidence="6" id="KW-0998">Cell outer membrane</keyword>
<dbReference type="GO" id="GO:0044718">
    <property type="term" value="P:siderophore transmembrane transport"/>
    <property type="evidence" value="ECO:0007669"/>
    <property type="project" value="TreeGrafter"/>
</dbReference>
<dbReference type="AlphaFoldDB" id="A0AAU7D0Y9"/>
<keyword evidence="3" id="KW-1134">Transmembrane beta strand</keyword>
<keyword evidence="9" id="KW-0675">Receptor</keyword>
<evidence type="ECO:0000256" key="6">
    <source>
        <dbReference type="ARBA" id="ARBA00023237"/>
    </source>
</evidence>
<comment type="subcellular location">
    <subcellularLocation>
        <location evidence="1">Cell outer membrane</location>
        <topology evidence="1">Multi-pass membrane protein</topology>
    </subcellularLocation>
</comment>
<evidence type="ECO:0000256" key="1">
    <source>
        <dbReference type="ARBA" id="ARBA00004571"/>
    </source>
</evidence>
<feature type="region of interest" description="Disordered" evidence="7">
    <location>
        <begin position="166"/>
        <end position="189"/>
    </location>
</feature>
<sequence length="1126" mass="121968">MKLRWPALLLTVAMLGAGYIGIGFAQSTNSGDIRGTVTDTTGASLPDVTVNIVNNNTGVSKTLTTNNDGIYDSSSIVVGNYKLTFMKDGFSKLERSSVTVQVGTMTVNAKLKVGSVTEEVVVNTDVPLLETDNGEQSTTLEAKTMAPLPNVGQDWQNFTILLPGTSGTAKGSQGANNPGQEVSTNGNLPYSNVLADGASTTLSHSANSDVSIFETVQEVQISTSAFSAQYGVGGLIMNQISKGGTGQFHGSAYDYFQNNALNAAQYGFGNKVPVPFLRYNEFGGSIGGPILKKKMFFYFNYDQTINHGSASNGTNTVPTEAVKAGDFSGQPLIYDPTTQVMAKDSKGNPYPVRKSFLSEYGSNEVPSFLVDKVAAAFQQFYPTPSNHIPGGRFVPGTLNSVGLLQNNFFSSNPQSTPYKKYFGRLDYDITQHNRLTMSDTQRDTPVIYPSAVTACPIGCQSGDVDSNNAQITDVWTINDTTINEARLGYTYQGNFFADLALGKGYASKLGWQFAKADDFPGIQFGPPYPYAWIQPSSNAVYKEHVFDPSDVVTMIRGKHILHFGGEFLMYRDDSTAWGNTNAGTMNFSGQYTQQWTVDSNGVASPNTSTGLNYADFLLGQAQSWNAGVSPEYGARLKSPQVFIQDDYKVRPNLTINVGLRYQIRHGWKEVHQNMSTFDPTVPNPGTGTLGAMWYGSTHANGRDSLQADSYNTFLPRAGFSWLIHPDTTLRGGFGLYAYNLSLDTYGSGMGAEISSSGNSTDQTNGITPVVILSGTGSNLPYTAATTDPAKFNGQSVNYNQYHTPTPEIYQWNLSLQHELGTNMVAELAYVASHGFNLNFPTDLNQIPENRLSPNDAQFRPYSGFQSITGSTNNAISNYNSLQASISKRLTSGISFNFNYTWSHFLDDQDSSGWGSRSGDQNYQNAFDPSKNYSNSNFDVRNAFKGNILYELPFGKGRTFLNHNWLLDEAVGGWQIASTIVLSSGNPFSVYASDGSSYALAGSLFPNWTGESIIPKGGRTIDHWFNPGAFSRPAPGTFGNVRRNSVYGPGLEEVNLSAGKKFTIREQVKLEIRADASNAFNHPSFGVPNQQLTTSSPGTVSYTDAASNITGTTIGGRSVQLGAHLEF</sequence>
<dbReference type="PANTHER" id="PTHR30069:SF46">
    <property type="entry name" value="OAR PROTEIN"/>
    <property type="match status" value="1"/>
</dbReference>
<dbReference type="InterPro" id="IPR036942">
    <property type="entry name" value="Beta-barrel_TonB_sf"/>
</dbReference>
<accession>A0AAU7D9A4</accession>
<dbReference type="EMBL" id="CP121195">
    <property type="protein sequence ID" value="XBH14434.1"/>
    <property type="molecule type" value="Genomic_DNA"/>
</dbReference>
<keyword evidence="2" id="KW-0813">Transport</keyword>
<accession>A0AAU7D0Y9</accession>
<dbReference type="Gene3D" id="2.40.170.20">
    <property type="entry name" value="TonB-dependent receptor, beta-barrel domain"/>
    <property type="match status" value="1"/>
</dbReference>